<evidence type="ECO:0000313" key="11">
    <source>
        <dbReference type="Proteomes" id="UP000030008"/>
    </source>
</evidence>
<evidence type="ECO:0000256" key="1">
    <source>
        <dbReference type="ARBA" id="ARBA00004496"/>
    </source>
</evidence>
<sequence>MKHIVWTRIDDRLIHGQVMTQWIQYTEANEVLIIDDGVAKDSFLQMVMKSSVPGKISLKVLSVKDAIGYLNEDGKHEKIIILVKTPVVLDELTDAGVRLKSINVGGIGAKAGRKPMFKNISVSEEEKEAFRNLLNKGINVFLRVIVTEPEEDIAKYL</sequence>
<evidence type="ECO:0000259" key="8">
    <source>
        <dbReference type="PROSITE" id="PS51101"/>
    </source>
</evidence>
<dbReference type="Proteomes" id="UP000030008">
    <property type="component" value="Unassembled WGS sequence"/>
</dbReference>
<dbReference type="RefSeq" id="WP_002607264.1">
    <property type="nucleotide sequence ID" value="NZ_BAAACC010000020.1"/>
</dbReference>
<keyword evidence="5" id="KW-0808">Transferase</keyword>
<dbReference type="EMBL" id="JQIF01000057">
    <property type="protein sequence ID" value="KGJ52689.1"/>
    <property type="molecule type" value="Genomic_DNA"/>
</dbReference>
<evidence type="ECO:0000256" key="2">
    <source>
        <dbReference type="ARBA" id="ARBA00022448"/>
    </source>
</evidence>
<dbReference type="InterPro" id="IPR036667">
    <property type="entry name" value="PTS_IIB_sorbose-sp_sf"/>
</dbReference>
<proteinExistence type="predicted"/>
<dbReference type="Proteomes" id="UP000503330">
    <property type="component" value="Chromosome"/>
</dbReference>
<evidence type="ECO:0000313" key="9">
    <source>
        <dbReference type="EMBL" id="KGJ52689.1"/>
    </source>
</evidence>
<dbReference type="GO" id="GO:0005737">
    <property type="term" value="C:cytoplasm"/>
    <property type="evidence" value="ECO:0007669"/>
    <property type="project" value="UniProtKB-SubCell"/>
</dbReference>
<dbReference type="GO" id="GO:0009401">
    <property type="term" value="P:phosphoenolpyruvate-dependent sugar phosphotransferase system"/>
    <property type="evidence" value="ECO:0007669"/>
    <property type="project" value="UniProtKB-KW"/>
</dbReference>
<keyword evidence="6" id="KW-0598">Phosphotransferase system</keyword>
<protein>
    <submittedName>
        <fullName evidence="9">PTS mannose transporter subunit IID</fullName>
    </submittedName>
    <submittedName>
        <fullName evidence="10">PTS sugar transporter subunit IIB</fullName>
    </submittedName>
</protein>
<evidence type="ECO:0000313" key="10">
    <source>
        <dbReference type="EMBL" id="QJA01460.1"/>
    </source>
</evidence>
<feature type="domain" description="PTS EIIB type-4" evidence="8">
    <location>
        <begin position="1"/>
        <end position="157"/>
    </location>
</feature>
<dbReference type="Pfam" id="PF03830">
    <property type="entry name" value="PTSIIB_sorb"/>
    <property type="match status" value="1"/>
</dbReference>
<dbReference type="SUPFAM" id="SSF52728">
    <property type="entry name" value="PTS IIb component"/>
    <property type="match status" value="1"/>
</dbReference>
<dbReference type="InterPro" id="IPR004720">
    <property type="entry name" value="PTS_IIB_sorbose-sp"/>
</dbReference>
<reference evidence="10 12" key="2">
    <citation type="submission" date="2020-02" db="EMBL/GenBank/DDBJ databases">
        <authorList>
            <person name="Kociolek L.K."/>
            <person name="Ozer E.A."/>
        </authorList>
    </citation>
    <scope>NUCLEOTIDE SEQUENCE [LARGE SCALE GENOMIC DNA]</scope>
    <source>
        <strain evidence="10 12">ATCC 14501</strain>
    </source>
</reference>
<evidence type="ECO:0000256" key="7">
    <source>
        <dbReference type="ARBA" id="ARBA00022777"/>
    </source>
</evidence>
<dbReference type="EMBL" id="CP048838">
    <property type="protein sequence ID" value="QJA01460.1"/>
    <property type="molecule type" value="Genomic_DNA"/>
</dbReference>
<dbReference type="AlphaFoldDB" id="A0A099I3X9"/>
<comment type="subcellular location">
    <subcellularLocation>
        <location evidence="1">Cytoplasm</location>
    </subcellularLocation>
</comment>
<keyword evidence="3" id="KW-0963">Cytoplasm</keyword>
<dbReference type="PROSITE" id="PS51101">
    <property type="entry name" value="PTS_EIIB_TYPE_4"/>
    <property type="match status" value="1"/>
</dbReference>
<keyword evidence="2" id="KW-0813">Transport</keyword>
<evidence type="ECO:0000256" key="3">
    <source>
        <dbReference type="ARBA" id="ARBA00022490"/>
    </source>
</evidence>
<dbReference type="GO" id="GO:0008982">
    <property type="term" value="F:protein-N(PI)-phosphohistidine-sugar phosphotransferase activity"/>
    <property type="evidence" value="ECO:0007669"/>
    <property type="project" value="InterPro"/>
</dbReference>
<keyword evidence="7" id="KW-0418">Kinase</keyword>
<gene>
    <name evidence="9" type="ORF">CIAN88_13535</name>
    <name evidence="10" type="ORF">G4D54_03010</name>
</gene>
<organism evidence="9 11">
    <name type="scientific">Clostridium innocuum</name>
    <dbReference type="NCBI Taxonomy" id="1522"/>
    <lineage>
        <taxon>Bacteria</taxon>
        <taxon>Bacillati</taxon>
        <taxon>Bacillota</taxon>
        <taxon>Clostridia</taxon>
        <taxon>Eubacteriales</taxon>
        <taxon>Clostridiaceae</taxon>
        <taxon>Clostridium</taxon>
    </lineage>
</organism>
<evidence type="ECO:0000256" key="4">
    <source>
        <dbReference type="ARBA" id="ARBA00022597"/>
    </source>
</evidence>
<evidence type="ECO:0000313" key="12">
    <source>
        <dbReference type="Proteomes" id="UP000503330"/>
    </source>
</evidence>
<dbReference type="GeneID" id="61924473"/>
<evidence type="ECO:0000256" key="5">
    <source>
        <dbReference type="ARBA" id="ARBA00022679"/>
    </source>
</evidence>
<reference evidence="9 11" key="1">
    <citation type="submission" date="2014-08" db="EMBL/GenBank/DDBJ databases">
        <title>Clostridium innocuum, an unnegligible vancomycin-resistant pathogen causing extra-intestinal infections.</title>
        <authorList>
            <person name="Feng Y."/>
            <person name="Chiu C.-H."/>
        </authorList>
    </citation>
    <scope>NUCLEOTIDE SEQUENCE [LARGE SCALE GENOMIC DNA]</scope>
    <source>
        <strain evidence="9 11">AN88</strain>
    </source>
</reference>
<dbReference type="GO" id="GO:0016301">
    <property type="term" value="F:kinase activity"/>
    <property type="evidence" value="ECO:0007669"/>
    <property type="project" value="UniProtKB-KW"/>
</dbReference>
<evidence type="ECO:0000256" key="6">
    <source>
        <dbReference type="ARBA" id="ARBA00022683"/>
    </source>
</evidence>
<dbReference type="Gene3D" id="3.40.35.10">
    <property type="entry name" value="Phosphotransferase system, sorbose subfamily IIB component"/>
    <property type="match status" value="1"/>
</dbReference>
<accession>A0A099I3X9</accession>
<name>A0A099I3X9_CLOIN</name>
<keyword evidence="4 10" id="KW-0762">Sugar transport</keyword>